<dbReference type="HOGENOM" id="CLU_2670858_0_0_1"/>
<evidence type="ECO:0000256" key="1">
    <source>
        <dbReference type="SAM" id="MobiDB-lite"/>
    </source>
</evidence>
<dbReference type="InParanoid" id="Q2GMG6"/>
<organism evidence="2 3">
    <name type="scientific">Chaetomium globosum (strain ATCC 6205 / CBS 148.51 / DSM 1962 / NBRC 6347 / NRRL 1970)</name>
    <name type="common">Soil fungus</name>
    <dbReference type="NCBI Taxonomy" id="306901"/>
    <lineage>
        <taxon>Eukaryota</taxon>
        <taxon>Fungi</taxon>
        <taxon>Dikarya</taxon>
        <taxon>Ascomycota</taxon>
        <taxon>Pezizomycotina</taxon>
        <taxon>Sordariomycetes</taxon>
        <taxon>Sordariomycetidae</taxon>
        <taxon>Sordariales</taxon>
        <taxon>Chaetomiaceae</taxon>
        <taxon>Chaetomium</taxon>
    </lineage>
</organism>
<dbReference type="GeneID" id="4397314"/>
<dbReference type="RefSeq" id="XP_001226105.1">
    <property type="nucleotide sequence ID" value="XM_001226104.1"/>
</dbReference>
<accession>Q2GMG6</accession>
<reference evidence="3" key="1">
    <citation type="journal article" date="2015" name="Genome Announc.">
        <title>Draft genome sequence of the cellulolytic fungus Chaetomium globosum.</title>
        <authorList>
            <person name="Cuomo C.A."/>
            <person name="Untereiner W.A."/>
            <person name="Ma L.-J."/>
            <person name="Grabherr M."/>
            <person name="Birren B.W."/>
        </authorList>
    </citation>
    <scope>NUCLEOTIDE SEQUENCE [LARGE SCALE GENOMIC DNA]</scope>
    <source>
        <strain evidence="3">ATCC 6205 / CBS 148.51 / DSM 1962 / NBRC 6347 / NRRL 1970</strain>
    </source>
</reference>
<feature type="compositionally biased region" description="Low complexity" evidence="1">
    <location>
        <begin position="20"/>
        <end position="30"/>
    </location>
</feature>
<gene>
    <name evidence="2" type="ORF">CHGG_10838</name>
</gene>
<evidence type="ECO:0000313" key="2">
    <source>
        <dbReference type="EMBL" id="EAQ83020.1"/>
    </source>
</evidence>
<dbReference type="Proteomes" id="UP000001056">
    <property type="component" value="Unassembled WGS sequence"/>
</dbReference>
<name>Q2GMG6_CHAGB</name>
<protein>
    <submittedName>
        <fullName evidence="2">Uncharacterized protein</fullName>
    </submittedName>
</protein>
<evidence type="ECO:0000313" key="3">
    <source>
        <dbReference type="Proteomes" id="UP000001056"/>
    </source>
</evidence>
<dbReference type="VEuPathDB" id="FungiDB:CHGG_10838"/>
<dbReference type="AlphaFoldDB" id="Q2GMG6"/>
<dbReference type="EMBL" id="CH408036">
    <property type="protein sequence ID" value="EAQ83020.1"/>
    <property type="molecule type" value="Genomic_DNA"/>
</dbReference>
<feature type="region of interest" description="Disordered" evidence="1">
    <location>
        <begin position="1"/>
        <end position="32"/>
    </location>
</feature>
<feature type="compositionally biased region" description="Low complexity" evidence="1">
    <location>
        <begin position="1"/>
        <end position="12"/>
    </location>
</feature>
<keyword evidence="3" id="KW-1185">Reference proteome</keyword>
<proteinExistence type="predicted"/>
<sequence>MSSSYSSGGYPSNRLPPKISYSSGSGSRTSDYLASSHGVIETKYRSGAADGFYKSIKDIPSSRGGAGTVLIQDKK</sequence>
<dbReference type="OrthoDB" id="4587236at2759"/>